<dbReference type="AlphaFoldDB" id="A0A011SVC7"/>
<dbReference type="InterPro" id="IPR010982">
    <property type="entry name" value="Lambda_DNA-bd_dom_sf"/>
</dbReference>
<keyword evidence="2" id="KW-0805">Transcription regulation</keyword>
<dbReference type="Proteomes" id="UP000019849">
    <property type="component" value="Unassembled WGS sequence"/>
</dbReference>
<evidence type="ECO:0000313" key="9">
    <source>
        <dbReference type="Proteomes" id="UP000294958"/>
    </source>
</evidence>
<dbReference type="RefSeq" id="WP_035030038.1">
    <property type="nucleotide sequence ID" value="NZ_KK073898.1"/>
</dbReference>
<dbReference type="Pfam" id="PF00356">
    <property type="entry name" value="LacI"/>
    <property type="match status" value="1"/>
</dbReference>
<evidence type="ECO:0000256" key="4">
    <source>
        <dbReference type="ARBA" id="ARBA00023163"/>
    </source>
</evidence>
<dbReference type="HOGENOM" id="CLU_037628_6_1_5"/>
<organism evidence="6 8">
    <name type="scientific">Aquamicrobium defluvii</name>
    <dbReference type="NCBI Taxonomy" id="69279"/>
    <lineage>
        <taxon>Bacteria</taxon>
        <taxon>Pseudomonadati</taxon>
        <taxon>Pseudomonadota</taxon>
        <taxon>Alphaproteobacteria</taxon>
        <taxon>Hyphomicrobiales</taxon>
        <taxon>Phyllobacteriaceae</taxon>
        <taxon>Aquamicrobium</taxon>
    </lineage>
</organism>
<dbReference type="Gene3D" id="1.10.260.40">
    <property type="entry name" value="lambda repressor-like DNA-binding domains"/>
    <property type="match status" value="1"/>
</dbReference>
<dbReference type="SUPFAM" id="SSF53822">
    <property type="entry name" value="Periplasmic binding protein-like I"/>
    <property type="match status" value="1"/>
</dbReference>
<reference evidence="7 9" key="2">
    <citation type="submission" date="2019-03" db="EMBL/GenBank/DDBJ databases">
        <title>Genomic Encyclopedia of Type Strains, Phase IV (KMG-IV): sequencing the most valuable type-strain genomes for metagenomic binning, comparative biology and taxonomic classification.</title>
        <authorList>
            <person name="Goeker M."/>
        </authorList>
    </citation>
    <scope>NUCLEOTIDE SEQUENCE [LARGE SCALE GENOMIC DNA]</scope>
    <source>
        <strain evidence="7 9">DSM 11603</strain>
    </source>
</reference>
<gene>
    <name evidence="6" type="ORF">BG36_12890</name>
    <name evidence="7" type="ORF">DES43_12055</name>
</gene>
<evidence type="ECO:0000313" key="6">
    <source>
        <dbReference type="EMBL" id="EXL03219.1"/>
    </source>
</evidence>
<dbReference type="PANTHER" id="PTHR30146">
    <property type="entry name" value="LACI-RELATED TRANSCRIPTIONAL REPRESSOR"/>
    <property type="match status" value="1"/>
</dbReference>
<feature type="domain" description="HTH lacI-type" evidence="5">
    <location>
        <begin position="11"/>
        <end position="65"/>
    </location>
</feature>
<keyword evidence="9" id="KW-1185">Reference proteome</keyword>
<dbReference type="PANTHER" id="PTHR30146:SF95">
    <property type="entry name" value="RIBOSE OPERON REPRESSOR"/>
    <property type="match status" value="1"/>
</dbReference>
<protein>
    <submittedName>
        <fullName evidence="6">LacI family transcriptional regulator</fullName>
    </submittedName>
</protein>
<evidence type="ECO:0000256" key="1">
    <source>
        <dbReference type="ARBA" id="ARBA00022491"/>
    </source>
</evidence>
<name>A0A011SVC7_9HYPH</name>
<keyword evidence="4" id="KW-0804">Transcription</keyword>
<sequence>MNEGDTPRRKVTSFDVAERAGVSRAAVSRTFTPNASVSPETREKVHKAAKELGYRVNYLARSLINRRSDLVGVVAAGMDNPFRSQQIHEIAKALVGRNFRPILLPADEAESVNRMMDQLLHYNVSGVLVTSDAPPTALCEEFAAHAIPIVLINKGDAIAHVDRVISDDETAGRIAAETLLEAGATRLAVICGAEVSYTARRRQEAFLATCRGLGASAQAMPVAINDYGNGFAAAAAAADFDGLFCVNDYMAFGVIDGLRAAGRDIGKIRIVGHDDIPQAAWAAYDLTTLRQPCDIQAEQAVELLLGRMDAPRMKERTELTPVTLIRRATA</sequence>
<evidence type="ECO:0000256" key="3">
    <source>
        <dbReference type="ARBA" id="ARBA00023125"/>
    </source>
</evidence>
<accession>A0A011SVC7</accession>
<dbReference type="GO" id="GO:0003700">
    <property type="term" value="F:DNA-binding transcription factor activity"/>
    <property type="evidence" value="ECO:0007669"/>
    <property type="project" value="TreeGrafter"/>
</dbReference>
<evidence type="ECO:0000259" key="5">
    <source>
        <dbReference type="PROSITE" id="PS50932"/>
    </source>
</evidence>
<comment type="caution">
    <text evidence="6">The sequence shown here is derived from an EMBL/GenBank/DDBJ whole genome shotgun (WGS) entry which is preliminary data.</text>
</comment>
<dbReference type="GO" id="GO:0000976">
    <property type="term" value="F:transcription cis-regulatory region binding"/>
    <property type="evidence" value="ECO:0007669"/>
    <property type="project" value="TreeGrafter"/>
</dbReference>
<dbReference type="Proteomes" id="UP000294958">
    <property type="component" value="Unassembled WGS sequence"/>
</dbReference>
<dbReference type="PROSITE" id="PS50932">
    <property type="entry name" value="HTH_LACI_2"/>
    <property type="match status" value="1"/>
</dbReference>
<dbReference type="PATRIC" id="fig|69279.3.peg.3670"/>
<dbReference type="SMART" id="SM00354">
    <property type="entry name" value="HTH_LACI"/>
    <property type="match status" value="1"/>
</dbReference>
<dbReference type="CDD" id="cd01392">
    <property type="entry name" value="HTH_LacI"/>
    <property type="match status" value="1"/>
</dbReference>
<evidence type="ECO:0000313" key="7">
    <source>
        <dbReference type="EMBL" id="TDR33655.1"/>
    </source>
</evidence>
<dbReference type="EMBL" id="JENY01000026">
    <property type="protein sequence ID" value="EXL03219.1"/>
    <property type="molecule type" value="Genomic_DNA"/>
</dbReference>
<dbReference type="Gene3D" id="3.40.50.2300">
    <property type="match status" value="2"/>
</dbReference>
<dbReference type="OrthoDB" id="9772505at2"/>
<dbReference type="eggNOG" id="COG1609">
    <property type="taxonomic scope" value="Bacteria"/>
</dbReference>
<dbReference type="Pfam" id="PF13377">
    <property type="entry name" value="Peripla_BP_3"/>
    <property type="match status" value="1"/>
</dbReference>
<evidence type="ECO:0000313" key="8">
    <source>
        <dbReference type="Proteomes" id="UP000019849"/>
    </source>
</evidence>
<reference evidence="6 8" key="1">
    <citation type="submission" date="2014-02" db="EMBL/GenBank/DDBJ databases">
        <title>Aquamicrobium defluvii Genome sequencing.</title>
        <authorList>
            <person name="Wang X."/>
        </authorList>
    </citation>
    <scope>NUCLEOTIDE SEQUENCE [LARGE SCALE GENOMIC DNA]</scope>
    <source>
        <strain evidence="6 8">W13Z1</strain>
    </source>
</reference>
<dbReference type="InterPro" id="IPR028082">
    <property type="entry name" value="Peripla_BP_I"/>
</dbReference>
<dbReference type="SUPFAM" id="SSF47413">
    <property type="entry name" value="lambda repressor-like DNA-binding domains"/>
    <property type="match status" value="1"/>
</dbReference>
<dbReference type="CDD" id="cd06278">
    <property type="entry name" value="PBP1_LacI-like"/>
    <property type="match status" value="1"/>
</dbReference>
<dbReference type="STRING" id="69279.BG36_12890"/>
<proteinExistence type="predicted"/>
<keyword evidence="1" id="KW-0678">Repressor</keyword>
<evidence type="ECO:0000256" key="2">
    <source>
        <dbReference type="ARBA" id="ARBA00023015"/>
    </source>
</evidence>
<keyword evidence="3" id="KW-0238">DNA-binding</keyword>
<dbReference type="InterPro" id="IPR046335">
    <property type="entry name" value="LacI/GalR-like_sensor"/>
</dbReference>
<dbReference type="InterPro" id="IPR000843">
    <property type="entry name" value="HTH_LacI"/>
</dbReference>
<dbReference type="EMBL" id="SNZF01000020">
    <property type="protein sequence ID" value="TDR33655.1"/>
    <property type="molecule type" value="Genomic_DNA"/>
</dbReference>